<sequence length="345" mass="39728">MSGYVYDKKENIPLQGAFVYLDGTTISASTDSLGYFSITVKEKFNTDLIVSYIGYSNFTVSNPFQYTKPMKILMQEAVTKLDGLVISKEKSPFSREDMLEVFKENFLGNSRAAQSCQIANEDVIAFYFDKETNILYAKSYEPLQIRNNYLKYNVLFNLTNFGVKYTKVTLDRRYQQAVYFAGTSFYKDISGSTSAYKERRASYLGSITHLMRTLAADKWEDEKFGLYVNGMKADPKEYFKIKDTLGVKKITVLQGVEKAKPLNINVSGESVNDLKEKQKRYRKRQGVIYFTVVYDGKESYFTCPKGVFYIDNNGQYFPISNVRFEGYMSEFKAGDMLPADYSYRF</sequence>
<evidence type="ECO:0008006" key="3">
    <source>
        <dbReference type="Google" id="ProtNLM"/>
    </source>
</evidence>
<dbReference type="InterPro" id="IPR008969">
    <property type="entry name" value="CarboxyPept-like_regulatory"/>
</dbReference>
<proteinExistence type="predicted"/>
<organism evidence="1 2">
    <name type="scientific">Flavobacterium suaedae</name>
    <dbReference type="NCBI Taxonomy" id="1767027"/>
    <lineage>
        <taxon>Bacteria</taxon>
        <taxon>Pseudomonadati</taxon>
        <taxon>Bacteroidota</taxon>
        <taxon>Flavobacteriia</taxon>
        <taxon>Flavobacteriales</taxon>
        <taxon>Flavobacteriaceae</taxon>
        <taxon>Flavobacterium</taxon>
    </lineage>
</organism>
<gene>
    <name evidence="1" type="ORF">GCM10007424_09840</name>
</gene>
<dbReference type="Pfam" id="PF13715">
    <property type="entry name" value="CarbopepD_reg_2"/>
    <property type="match status" value="1"/>
</dbReference>
<dbReference type="SUPFAM" id="SSF49464">
    <property type="entry name" value="Carboxypeptidase regulatory domain-like"/>
    <property type="match status" value="1"/>
</dbReference>
<accession>A0ABQ1JM94</accession>
<dbReference type="EMBL" id="BMJE01000002">
    <property type="protein sequence ID" value="GGB71883.1"/>
    <property type="molecule type" value="Genomic_DNA"/>
</dbReference>
<evidence type="ECO:0000313" key="1">
    <source>
        <dbReference type="EMBL" id="GGB71883.1"/>
    </source>
</evidence>
<comment type="caution">
    <text evidence="1">The sequence shown here is derived from an EMBL/GenBank/DDBJ whole genome shotgun (WGS) entry which is preliminary data.</text>
</comment>
<reference evidence="2" key="1">
    <citation type="journal article" date="2019" name="Int. J. Syst. Evol. Microbiol.">
        <title>The Global Catalogue of Microorganisms (GCM) 10K type strain sequencing project: providing services to taxonomists for standard genome sequencing and annotation.</title>
        <authorList>
            <consortium name="The Broad Institute Genomics Platform"/>
            <consortium name="The Broad Institute Genome Sequencing Center for Infectious Disease"/>
            <person name="Wu L."/>
            <person name="Ma J."/>
        </authorList>
    </citation>
    <scope>NUCLEOTIDE SEQUENCE [LARGE SCALE GENOMIC DNA]</scope>
    <source>
        <strain evidence="2">CGMCC 1.15461</strain>
    </source>
</reference>
<name>A0ABQ1JM94_9FLAO</name>
<protein>
    <recommendedName>
        <fullName evidence="3">Carboxypeptidase-like regulatory domain-containing protein</fullName>
    </recommendedName>
</protein>
<keyword evidence="2" id="KW-1185">Reference proteome</keyword>
<dbReference type="Proteomes" id="UP000615760">
    <property type="component" value="Unassembled WGS sequence"/>
</dbReference>
<evidence type="ECO:0000313" key="2">
    <source>
        <dbReference type="Proteomes" id="UP000615760"/>
    </source>
</evidence>
<dbReference type="Gene3D" id="2.60.40.1120">
    <property type="entry name" value="Carboxypeptidase-like, regulatory domain"/>
    <property type="match status" value="1"/>
</dbReference>